<reference evidence="11 12" key="1">
    <citation type="submission" date="2018-02" db="EMBL/GenBank/DDBJ databases">
        <title>The genomes of Aspergillus section Nigri reveals drivers in fungal speciation.</title>
        <authorList>
            <consortium name="DOE Joint Genome Institute"/>
            <person name="Vesth T.C."/>
            <person name="Nybo J."/>
            <person name="Theobald S."/>
            <person name="Brandl J."/>
            <person name="Frisvad J.C."/>
            <person name="Nielsen K.F."/>
            <person name="Lyhne E.K."/>
            <person name="Kogle M.E."/>
            <person name="Kuo A."/>
            <person name="Riley R."/>
            <person name="Clum A."/>
            <person name="Nolan M."/>
            <person name="Lipzen A."/>
            <person name="Salamov A."/>
            <person name="Henrissat B."/>
            <person name="Wiebenga A."/>
            <person name="De vries R.P."/>
            <person name="Grigoriev I.V."/>
            <person name="Mortensen U.H."/>
            <person name="Andersen M.R."/>
            <person name="Baker S.E."/>
        </authorList>
    </citation>
    <scope>NUCLEOTIDE SEQUENCE [LARGE SCALE GENOMIC DNA]</scope>
    <source>
        <strain evidence="11 12">CBS 101889</strain>
    </source>
</reference>
<evidence type="ECO:0000256" key="7">
    <source>
        <dbReference type="ARBA" id="ARBA00022840"/>
    </source>
</evidence>
<keyword evidence="4 10" id="KW-0436">Ligase</keyword>
<dbReference type="GeneID" id="37201365"/>
<evidence type="ECO:0000256" key="5">
    <source>
        <dbReference type="ARBA" id="ARBA00022684"/>
    </source>
</evidence>
<evidence type="ECO:0000256" key="8">
    <source>
        <dbReference type="ARBA" id="ARBA00030585"/>
    </source>
</evidence>
<evidence type="ECO:0000313" key="12">
    <source>
        <dbReference type="Proteomes" id="UP000248961"/>
    </source>
</evidence>
<comment type="similarity">
    <text evidence="2 10">Belongs to the glutamate--cysteine ligase type 3 family.</text>
</comment>
<dbReference type="InterPro" id="IPR014746">
    <property type="entry name" value="Gln_synth/guanido_kin_cat_dom"/>
</dbReference>
<organism evidence="11 12">
    <name type="scientific">Aspergillus homomorphus (strain CBS 101889)</name>
    <dbReference type="NCBI Taxonomy" id="1450537"/>
    <lineage>
        <taxon>Eukaryota</taxon>
        <taxon>Fungi</taxon>
        <taxon>Dikarya</taxon>
        <taxon>Ascomycota</taxon>
        <taxon>Pezizomycotina</taxon>
        <taxon>Eurotiomycetes</taxon>
        <taxon>Eurotiomycetidae</taxon>
        <taxon>Eurotiales</taxon>
        <taxon>Aspergillaceae</taxon>
        <taxon>Aspergillus</taxon>
        <taxon>Aspergillus subgen. Circumdati</taxon>
    </lineage>
</organism>
<evidence type="ECO:0000256" key="3">
    <source>
        <dbReference type="ARBA" id="ARBA00012220"/>
    </source>
</evidence>
<dbReference type="GO" id="GO:0005524">
    <property type="term" value="F:ATP binding"/>
    <property type="evidence" value="ECO:0007669"/>
    <property type="project" value="UniProtKB-UniRule"/>
</dbReference>
<dbReference type="AlphaFoldDB" id="A0A395HUG7"/>
<dbReference type="Pfam" id="PF03074">
    <property type="entry name" value="GCS"/>
    <property type="match status" value="1"/>
</dbReference>
<sequence length="626" mass="71911">MGPPLNAAPISWQEIQELAPIARQGAAEQLLHLWKRQRHRIDPEPLWGDEIEYTLINLDKSTSKATLLLSQEDVLRQYRKRCEGENIEPWNAVSFQPEWGRYMVEATPGEPYGGEITALLNAESNMRLRRKLIRQCLLPGQHPVTLSVFPGLGTRGQFTASELSRVFPQAALYRQIYHPSTRYIMVTESLAARRQGRFESHIPVFRDESTEQPFYDKTASYEYSTEHPPPADPKEGHLHLESPGLGMGSCCIQVTMQAPNEPEARWLHDQLMALGPLMLALTAATPMYKGYLVDTDTRWGRISACLDDRTTEELTTIPPRYSWNRTYISSEKPLDVENKTPLQPVDEKVKCRLMDGGMDEPLAHHFGTVLSRDPMILSREDIEQFDPNHTGLFDMLYNSVWQHVRLKPPLSDSGPGWRVEFRPMEVQLTDLDNAAFSIFIYLLSRAITIFHLSFYIPIDKLSDSMERAQKRNAALDQRIWFRRTGWSTTEPHNNHACEGCSPDCCMKPKTSTWRSSKEPYQDPSSPYALLSMDEIVNGENRKISNGFPGLINIVWAYLQYIETPLLERKRLKPYLDVISKRASGELPTPAQWMRSVVMTHPEYQRDSRVGEKIRYDLMQEIVSMEE</sequence>
<dbReference type="EC" id="6.3.2.2" evidence="3 10"/>
<keyword evidence="7 10" id="KW-0067">ATP-binding</keyword>
<dbReference type="GO" id="GO:0006750">
    <property type="term" value="P:glutathione biosynthetic process"/>
    <property type="evidence" value="ECO:0007669"/>
    <property type="project" value="UniProtKB-UniRule"/>
</dbReference>
<dbReference type="Proteomes" id="UP000248961">
    <property type="component" value="Unassembled WGS sequence"/>
</dbReference>
<evidence type="ECO:0000256" key="2">
    <source>
        <dbReference type="ARBA" id="ARBA00008100"/>
    </source>
</evidence>
<dbReference type="RefSeq" id="XP_025550715.1">
    <property type="nucleotide sequence ID" value="XM_025697076.1"/>
</dbReference>
<dbReference type="PANTHER" id="PTHR11164">
    <property type="entry name" value="GLUTAMATE CYSTEINE LIGASE"/>
    <property type="match status" value="1"/>
</dbReference>
<evidence type="ECO:0000256" key="4">
    <source>
        <dbReference type="ARBA" id="ARBA00022598"/>
    </source>
</evidence>
<dbReference type="GO" id="GO:0017109">
    <property type="term" value="C:glutamate-cysteine ligase complex"/>
    <property type="evidence" value="ECO:0007669"/>
    <property type="project" value="TreeGrafter"/>
</dbReference>
<dbReference type="GO" id="GO:0004357">
    <property type="term" value="F:glutamate-cysteine ligase activity"/>
    <property type="evidence" value="ECO:0007669"/>
    <property type="project" value="UniProtKB-UniRule"/>
</dbReference>
<accession>A0A395HUG7</accession>
<dbReference type="Gene3D" id="3.30.590.50">
    <property type="match status" value="2"/>
</dbReference>
<evidence type="ECO:0000256" key="9">
    <source>
        <dbReference type="ARBA" id="ARBA00032122"/>
    </source>
</evidence>
<comment type="pathway">
    <text evidence="1 10">Sulfur metabolism; glutathione biosynthesis; glutathione from L-cysteine and L-glutamate: step 1/2.</text>
</comment>
<name>A0A395HUG7_ASPHC</name>
<evidence type="ECO:0000256" key="6">
    <source>
        <dbReference type="ARBA" id="ARBA00022741"/>
    </source>
</evidence>
<dbReference type="VEuPathDB" id="FungiDB:BO97DRAFT_425558"/>
<comment type="catalytic activity">
    <reaction evidence="10">
        <text>L-cysteine + L-glutamate + ATP = gamma-L-glutamyl-L-cysteine + ADP + phosphate + H(+)</text>
        <dbReference type="Rhea" id="RHEA:13285"/>
        <dbReference type="ChEBI" id="CHEBI:15378"/>
        <dbReference type="ChEBI" id="CHEBI:29985"/>
        <dbReference type="ChEBI" id="CHEBI:30616"/>
        <dbReference type="ChEBI" id="CHEBI:35235"/>
        <dbReference type="ChEBI" id="CHEBI:43474"/>
        <dbReference type="ChEBI" id="CHEBI:58173"/>
        <dbReference type="ChEBI" id="CHEBI:456216"/>
        <dbReference type="EC" id="6.3.2.2"/>
    </reaction>
</comment>
<proteinExistence type="inferred from homology"/>
<dbReference type="STRING" id="1450537.A0A395HUG7"/>
<dbReference type="PANTHER" id="PTHR11164:SF0">
    <property type="entry name" value="GLUTAMATE--CYSTEINE LIGASE CATALYTIC SUBUNIT"/>
    <property type="match status" value="1"/>
</dbReference>
<dbReference type="OrthoDB" id="7939818at2759"/>
<evidence type="ECO:0000256" key="10">
    <source>
        <dbReference type="RuleBase" id="RU367135"/>
    </source>
</evidence>
<keyword evidence="12" id="KW-1185">Reference proteome</keyword>
<keyword evidence="5 10" id="KW-0317">Glutathione biosynthesis</keyword>
<dbReference type="EMBL" id="KZ824288">
    <property type="protein sequence ID" value="RAL11561.1"/>
    <property type="molecule type" value="Genomic_DNA"/>
</dbReference>
<gene>
    <name evidence="11" type="ORF">BO97DRAFT_425558</name>
</gene>
<protein>
    <recommendedName>
        <fullName evidence="3 10">Glutamate--cysteine ligase</fullName>
        <ecNumber evidence="3 10">6.3.2.2</ecNumber>
    </recommendedName>
    <alternativeName>
        <fullName evidence="9 10">Gamma-ECS</fullName>
    </alternativeName>
    <alternativeName>
        <fullName evidence="8 10">Gamma-glutamylcysteine synthetase</fullName>
    </alternativeName>
</protein>
<evidence type="ECO:0000256" key="1">
    <source>
        <dbReference type="ARBA" id="ARBA00005006"/>
    </source>
</evidence>
<dbReference type="SUPFAM" id="SSF55931">
    <property type="entry name" value="Glutamine synthetase/guanido kinase"/>
    <property type="match status" value="1"/>
</dbReference>
<keyword evidence="6 10" id="KW-0547">Nucleotide-binding</keyword>
<dbReference type="InterPro" id="IPR004308">
    <property type="entry name" value="GCS"/>
</dbReference>
<evidence type="ECO:0000313" key="11">
    <source>
        <dbReference type="EMBL" id="RAL11561.1"/>
    </source>
</evidence>
<dbReference type="UniPathway" id="UPA00142">
    <property type="reaction ID" value="UER00209"/>
</dbReference>
<dbReference type="Gene3D" id="1.10.8.960">
    <property type="match status" value="1"/>
</dbReference>